<protein>
    <recommendedName>
        <fullName evidence="1">AB hydrolase-1 domain-containing protein</fullName>
    </recommendedName>
</protein>
<dbReference type="SUPFAM" id="SSF53474">
    <property type="entry name" value="alpha/beta-Hydrolases"/>
    <property type="match status" value="1"/>
</dbReference>
<gene>
    <name evidence="2" type="ORF">IV88_GL000860</name>
</gene>
<evidence type="ECO:0000259" key="1">
    <source>
        <dbReference type="Pfam" id="PF00561"/>
    </source>
</evidence>
<dbReference type="Proteomes" id="UP000051249">
    <property type="component" value="Unassembled WGS sequence"/>
</dbReference>
<dbReference type="Pfam" id="PF00561">
    <property type="entry name" value="Abhydrolase_1"/>
    <property type="match status" value="1"/>
</dbReference>
<dbReference type="RefSeq" id="WP_057800024.1">
    <property type="nucleotide sequence ID" value="NZ_BJZZ01000026.1"/>
</dbReference>
<dbReference type="OrthoDB" id="9805423at2"/>
<name>A0A0R2NJ66_9LACO</name>
<dbReference type="InterPro" id="IPR000073">
    <property type="entry name" value="AB_hydrolase_1"/>
</dbReference>
<dbReference type="InterPro" id="IPR029058">
    <property type="entry name" value="AB_hydrolase_fold"/>
</dbReference>
<accession>A0A0R2NJ66</accession>
<feature type="domain" description="AB hydrolase-1" evidence="1">
    <location>
        <begin position="21"/>
        <end position="243"/>
    </location>
</feature>
<reference evidence="2 3" key="1">
    <citation type="journal article" date="2015" name="Genome Announc.">
        <title>Expanding the biotechnology potential of lactobacilli through comparative genomics of 213 strains and associated genera.</title>
        <authorList>
            <person name="Sun Z."/>
            <person name="Harris H.M."/>
            <person name="McCann A."/>
            <person name="Guo C."/>
            <person name="Argimon S."/>
            <person name="Zhang W."/>
            <person name="Yang X."/>
            <person name="Jeffery I.B."/>
            <person name="Cooney J.C."/>
            <person name="Kagawa T.F."/>
            <person name="Liu W."/>
            <person name="Song Y."/>
            <person name="Salvetti E."/>
            <person name="Wrobel A."/>
            <person name="Rasinkangas P."/>
            <person name="Parkhill J."/>
            <person name="Rea M.C."/>
            <person name="O'Sullivan O."/>
            <person name="Ritari J."/>
            <person name="Douillard F.P."/>
            <person name="Paul Ross R."/>
            <person name="Yang R."/>
            <person name="Briner A.E."/>
            <person name="Felis G.E."/>
            <person name="de Vos W.M."/>
            <person name="Barrangou R."/>
            <person name="Klaenhammer T.R."/>
            <person name="Caufield P.W."/>
            <person name="Cui Y."/>
            <person name="Zhang H."/>
            <person name="O'Toole P.W."/>
        </authorList>
    </citation>
    <scope>NUCLEOTIDE SEQUENCE [LARGE SCALE GENOMIC DNA]</scope>
    <source>
        <strain evidence="2 3">DSM 23026</strain>
    </source>
</reference>
<proteinExistence type="predicted"/>
<dbReference type="PRINTS" id="PR00111">
    <property type="entry name" value="ABHYDROLASE"/>
</dbReference>
<organism evidence="2 3">
    <name type="scientific">Pediococcus argentinicus</name>
    <dbReference type="NCBI Taxonomy" id="480391"/>
    <lineage>
        <taxon>Bacteria</taxon>
        <taxon>Bacillati</taxon>
        <taxon>Bacillota</taxon>
        <taxon>Bacilli</taxon>
        <taxon>Lactobacillales</taxon>
        <taxon>Lactobacillaceae</taxon>
        <taxon>Pediococcus</taxon>
    </lineage>
</organism>
<dbReference type="EMBL" id="JQCQ01000027">
    <property type="protein sequence ID" value="KRO23747.1"/>
    <property type="molecule type" value="Genomic_DNA"/>
</dbReference>
<dbReference type="InterPro" id="IPR050228">
    <property type="entry name" value="Carboxylesterase_BioH"/>
</dbReference>
<dbReference type="AlphaFoldDB" id="A0A0R2NJ66"/>
<dbReference type="PANTHER" id="PTHR43194:SF2">
    <property type="entry name" value="PEROXISOMAL MEMBRANE PROTEIN LPX1"/>
    <property type="match status" value="1"/>
</dbReference>
<evidence type="ECO:0000313" key="2">
    <source>
        <dbReference type="EMBL" id="KRO23747.1"/>
    </source>
</evidence>
<keyword evidence="3" id="KW-1185">Reference proteome</keyword>
<dbReference type="PANTHER" id="PTHR43194">
    <property type="entry name" value="HYDROLASE ALPHA/BETA FOLD FAMILY"/>
    <property type="match status" value="1"/>
</dbReference>
<evidence type="ECO:0000313" key="3">
    <source>
        <dbReference type="Proteomes" id="UP000051249"/>
    </source>
</evidence>
<comment type="caution">
    <text evidence="2">The sequence shown here is derived from an EMBL/GenBank/DDBJ whole genome shotgun (WGS) entry which is preliminary data.</text>
</comment>
<dbReference type="PATRIC" id="fig|480391.4.peg.872"/>
<sequence length="258" mass="30023">MFFKTKDQVSLYYDDVGEGQPLVFLTGFSGNTEIWFRQREYFKKNFRVITLDYRNHGRSDRVDYGIRINKLATDVVELLGFMKVKQPIIVGNSMGGSVALNIAKNEGWQFFKKMVIVDQSPKMIHENGWNYGFKDLRRDNFFNVISVPLKHANFSRLDDEVYKRSKAVDIEHPFSNGANGDLMTDHSLKDWRQVLKDSDKPVLFILGEQSPFYDINDSNQLEQFGNNVEIKHIDQAGHLPMAEQPDRFNEILLQFIKE</sequence>
<dbReference type="Gene3D" id="3.40.50.1820">
    <property type="entry name" value="alpha/beta hydrolase"/>
    <property type="match status" value="1"/>
</dbReference>